<proteinExistence type="predicted"/>
<protein>
    <submittedName>
        <fullName evidence="1">Uncharacterized protein</fullName>
    </submittedName>
</protein>
<accession>A0A4Z2F671</accession>
<organism evidence="1 2">
    <name type="scientific">Liparis tanakae</name>
    <name type="common">Tanaka's snailfish</name>
    <dbReference type="NCBI Taxonomy" id="230148"/>
    <lineage>
        <taxon>Eukaryota</taxon>
        <taxon>Metazoa</taxon>
        <taxon>Chordata</taxon>
        <taxon>Craniata</taxon>
        <taxon>Vertebrata</taxon>
        <taxon>Euteleostomi</taxon>
        <taxon>Actinopterygii</taxon>
        <taxon>Neopterygii</taxon>
        <taxon>Teleostei</taxon>
        <taxon>Neoteleostei</taxon>
        <taxon>Acanthomorphata</taxon>
        <taxon>Eupercaria</taxon>
        <taxon>Perciformes</taxon>
        <taxon>Cottioidei</taxon>
        <taxon>Cottales</taxon>
        <taxon>Liparidae</taxon>
        <taxon>Liparis</taxon>
    </lineage>
</organism>
<evidence type="ECO:0000313" key="1">
    <source>
        <dbReference type="EMBL" id="TNN36756.1"/>
    </source>
</evidence>
<evidence type="ECO:0000313" key="2">
    <source>
        <dbReference type="Proteomes" id="UP000314294"/>
    </source>
</evidence>
<keyword evidence="2" id="KW-1185">Reference proteome</keyword>
<dbReference type="Proteomes" id="UP000314294">
    <property type="component" value="Unassembled WGS sequence"/>
</dbReference>
<sequence>MPFPRQAASLGLARPRSASLGPLWTFFTSSQRKTCCVSPDMRRISAAEELISAARHALERPSPYGRTSVGPLCLLCSSDLGY</sequence>
<gene>
    <name evidence="1" type="ORF">EYF80_053078</name>
</gene>
<reference evidence="1 2" key="1">
    <citation type="submission" date="2019-03" db="EMBL/GenBank/DDBJ databases">
        <title>First draft genome of Liparis tanakae, snailfish: a comprehensive survey of snailfish specific genes.</title>
        <authorList>
            <person name="Kim W."/>
            <person name="Song I."/>
            <person name="Jeong J.-H."/>
            <person name="Kim D."/>
            <person name="Kim S."/>
            <person name="Ryu S."/>
            <person name="Song J.Y."/>
            <person name="Lee S.K."/>
        </authorList>
    </citation>
    <scope>NUCLEOTIDE SEQUENCE [LARGE SCALE GENOMIC DNA]</scope>
    <source>
        <tissue evidence="1">Muscle</tissue>
    </source>
</reference>
<comment type="caution">
    <text evidence="1">The sequence shown here is derived from an EMBL/GenBank/DDBJ whole genome shotgun (WGS) entry which is preliminary data.</text>
</comment>
<name>A0A4Z2F671_9TELE</name>
<dbReference type="EMBL" id="SRLO01001576">
    <property type="protein sequence ID" value="TNN36756.1"/>
    <property type="molecule type" value="Genomic_DNA"/>
</dbReference>
<dbReference type="AlphaFoldDB" id="A0A4Z2F671"/>